<keyword evidence="9" id="KW-0546">Nucleotide metabolism</keyword>
<reference evidence="17 18" key="1">
    <citation type="submission" date="2018-07" db="EMBL/GenBank/DDBJ databases">
        <title>Genome sequencing of oomycete isolates from Chile give support for New Zealand origin for Phytophthora kernoviae and make available the first Nothophytophthora sp. genome.</title>
        <authorList>
            <person name="Studholme D.J."/>
            <person name="Sanfuentes E."/>
            <person name="Panda P."/>
            <person name="Hill R."/>
            <person name="Sambles C."/>
            <person name="Grant M."/>
            <person name="Williams N.M."/>
            <person name="Mcdougal R.L."/>
        </authorList>
    </citation>
    <scope>NUCLEOTIDE SEQUENCE [LARGE SCALE GENOMIC DNA]</scope>
    <source>
        <strain evidence="15">Chile2</strain>
        <strain evidence="16">Chile4</strain>
    </source>
</reference>
<dbReference type="GO" id="GO:0009117">
    <property type="term" value="P:nucleotide metabolic process"/>
    <property type="evidence" value="ECO:0007669"/>
    <property type="project" value="UniProtKB-KW"/>
</dbReference>
<dbReference type="InterPro" id="IPR001254">
    <property type="entry name" value="Trypsin_dom"/>
</dbReference>
<dbReference type="Gene3D" id="3.40.50.1000">
    <property type="entry name" value="HAD superfamily/HAD-like"/>
    <property type="match status" value="1"/>
</dbReference>
<dbReference type="PANTHER" id="PTHR24276:SF98">
    <property type="entry name" value="FI18310P1-RELATED"/>
    <property type="match status" value="1"/>
</dbReference>
<feature type="domain" description="Peptidase S1" evidence="14">
    <location>
        <begin position="160"/>
        <end position="378"/>
    </location>
</feature>
<dbReference type="InterPro" id="IPR036412">
    <property type="entry name" value="HAD-like_sf"/>
</dbReference>
<name>A0A3R7J419_9STRA</name>
<dbReference type="PROSITE" id="PS00134">
    <property type="entry name" value="TRYPSIN_HIS"/>
    <property type="match status" value="1"/>
</dbReference>
<dbReference type="Proteomes" id="UP000285883">
    <property type="component" value="Unassembled WGS sequence"/>
</dbReference>
<dbReference type="FunFam" id="2.40.10.10:FF:000156">
    <property type="entry name" value="MIP06385p"/>
    <property type="match status" value="1"/>
</dbReference>
<gene>
    <name evidence="15" type="ORF">BBI17_007762</name>
    <name evidence="16" type="ORF">BBO99_00007844</name>
</gene>
<proteinExistence type="inferred from homology"/>
<dbReference type="InterPro" id="IPR009003">
    <property type="entry name" value="Peptidase_S1_PA"/>
</dbReference>
<dbReference type="Pfam" id="PF05822">
    <property type="entry name" value="UMPH-1"/>
    <property type="match status" value="1"/>
</dbReference>
<comment type="similarity">
    <text evidence="4">Belongs to the pyrimidine 5'-nucleotidase family.</text>
</comment>
<dbReference type="GO" id="GO:0005737">
    <property type="term" value="C:cytoplasm"/>
    <property type="evidence" value="ECO:0007669"/>
    <property type="project" value="InterPro"/>
</dbReference>
<dbReference type="InterPro" id="IPR001314">
    <property type="entry name" value="Peptidase_S1A"/>
</dbReference>
<comment type="subcellular location">
    <subcellularLocation>
        <location evidence="2">Secreted</location>
    </subcellularLocation>
</comment>
<dbReference type="PROSITE" id="PS00135">
    <property type="entry name" value="TRYPSIN_SER"/>
    <property type="match status" value="1"/>
</dbReference>
<dbReference type="EC" id="3.1.3.5" evidence="5"/>
<sequence>MIEWWTKTHELMIKHGVTRKAIEKAVEASDIEFRQGFMEIFSLLARENVPTLIFSAGLYDVIHAILNKEYAKNPAKTPPNNVHVISNMMRYERHFGFLSLPGPDASGCKEIQIIMKVAQVLAFASTLAVAANGYSFADNIEKEEPVKESTGLTVNEESRIYGGKEVDIDRYPFAVSIRMDFFDEAFCGGALIAPGWVLTAGHCIKTDEFDLLAVLGSQEREGNAGEEIKVVKGFRHPQYHKKKHLYDIGLLKLAKPSTHETAKLCAEDGSDNEVGTVATIVGWGLTENRTESNTLLGVNVEIITNAECNKRYDNRITEGMLCAGKGDGKDSCNGDSGGPLIANNILVGIGSWGRKCGARPGVYTRLTYVMDYINDIMGGGDGSDSNSVLQFTKQESIDDVTQQSTDDVTQQSTPASNTAVKPETPASKPPSKKSSKVILLLDDEV</sequence>
<feature type="compositionally biased region" description="Low complexity" evidence="13">
    <location>
        <begin position="399"/>
        <end position="413"/>
    </location>
</feature>
<dbReference type="PANTHER" id="PTHR24276">
    <property type="entry name" value="POLYSERASE-RELATED"/>
    <property type="match status" value="1"/>
</dbReference>
<dbReference type="SUPFAM" id="SSF56784">
    <property type="entry name" value="HAD-like"/>
    <property type="match status" value="1"/>
</dbReference>
<evidence type="ECO:0000256" key="2">
    <source>
        <dbReference type="ARBA" id="ARBA00004613"/>
    </source>
</evidence>
<evidence type="ECO:0000256" key="8">
    <source>
        <dbReference type="ARBA" id="ARBA00023026"/>
    </source>
</evidence>
<dbReference type="PRINTS" id="PR00722">
    <property type="entry name" value="CHYMOTRYPSIN"/>
</dbReference>
<evidence type="ECO:0000256" key="5">
    <source>
        <dbReference type="ARBA" id="ARBA00012643"/>
    </source>
</evidence>
<dbReference type="InterPro" id="IPR023214">
    <property type="entry name" value="HAD_sf"/>
</dbReference>
<evidence type="ECO:0000313" key="15">
    <source>
        <dbReference type="EMBL" id="RLN06048.1"/>
    </source>
</evidence>
<dbReference type="GO" id="GO:0005576">
    <property type="term" value="C:extracellular region"/>
    <property type="evidence" value="ECO:0007669"/>
    <property type="project" value="UniProtKB-SubCell"/>
</dbReference>
<evidence type="ECO:0000256" key="9">
    <source>
        <dbReference type="ARBA" id="ARBA00023080"/>
    </source>
</evidence>
<keyword evidence="7" id="KW-0732">Signal</keyword>
<evidence type="ECO:0000256" key="11">
    <source>
        <dbReference type="ARBA" id="ARBA00023180"/>
    </source>
</evidence>
<evidence type="ECO:0000256" key="10">
    <source>
        <dbReference type="ARBA" id="ARBA00023157"/>
    </source>
</evidence>
<keyword evidence="6" id="KW-0964">Secreted</keyword>
<keyword evidence="12" id="KW-0378">Hydrolase</keyword>
<evidence type="ECO:0000313" key="16">
    <source>
        <dbReference type="EMBL" id="RLN76062.1"/>
    </source>
</evidence>
<keyword evidence="8" id="KW-0843">Virulence</keyword>
<keyword evidence="17" id="KW-1185">Reference proteome</keyword>
<dbReference type="SMART" id="SM00020">
    <property type="entry name" value="Tryp_SPc"/>
    <property type="match status" value="1"/>
</dbReference>
<evidence type="ECO:0000256" key="13">
    <source>
        <dbReference type="SAM" id="MobiDB-lite"/>
    </source>
</evidence>
<evidence type="ECO:0000256" key="7">
    <source>
        <dbReference type="ARBA" id="ARBA00022729"/>
    </source>
</evidence>
<evidence type="ECO:0000256" key="1">
    <source>
        <dbReference type="ARBA" id="ARBA00000815"/>
    </source>
</evidence>
<evidence type="ECO:0000259" key="14">
    <source>
        <dbReference type="PROSITE" id="PS50240"/>
    </source>
</evidence>
<organism evidence="16 17">
    <name type="scientific">Phytophthora kernoviae</name>
    <dbReference type="NCBI Taxonomy" id="325452"/>
    <lineage>
        <taxon>Eukaryota</taxon>
        <taxon>Sar</taxon>
        <taxon>Stramenopiles</taxon>
        <taxon>Oomycota</taxon>
        <taxon>Peronosporomycetes</taxon>
        <taxon>Peronosporales</taxon>
        <taxon>Peronosporaceae</taxon>
        <taxon>Phytophthora</taxon>
    </lineage>
</organism>
<dbReference type="Gene3D" id="2.40.10.10">
    <property type="entry name" value="Trypsin-like serine proteases"/>
    <property type="match status" value="1"/>
</dbReference>
<dbReference type="InterPro" id="IPR006434">
    <property type="entry name" value="Pyrimidine_nucleotidase_eu"/>
</dbReference>
<dbReference type="SUPFAM" id="SSF50494">
    <property type="entry name" value="Trypsin-like serine proteases"/>
    <property type="match status" value="1"/>
</dbReference>
<evidence type="ECO:0000256" key="4">
    <source>
        <dbReference type="ARBA" id="ARBA00008389"/>
    </source>
</evidence>
<accession>A0A3R7J419</accession>
<keyword evidence="12" id="KW-0645">Protease</keyword>
<dbReference type="Proteomes" id="UP000285624">
    <property type="component" value="Unassembled WGS sequence"/>
</dbReference>
<dbReference type="PROSITE" id="PS50240">
    <property type="entry name" value="TRYPSIN_DOM"/>
    <property type="match status" value="1"/>
</dbReference>
<dbReference type="InterPro" id="IPR043504">
    <property type="entry name" value="Peptidase_S1_PA_chymotrypsin"/>
</dbReference>
<dbReference type="EMBL" id="MAYM02002038">
    <property type="protein sequence ID" value="RLN06048.1"/>
    <property type="molecule type" value="Genomic_DNA"/>
</dbReference>
<feature type="region of interest" description="Disordered" evidence="13">
    <location>
        <begin position="398"/>
        <end position="436"/>
    </location>
</feature>
<evidence type="ECO:0000313" key="18">
    <source>
        <dbReference type="Proteomes" id="UP000285883"/>
    </source>
</evidence>
<dbReference type="GO" id="GO:0008253">
    <property type="term" value="F:5'-nucleotidase activity"/>
    <property type="evidence" value="ECO:0007669"/>
    <property type="project" value="UniProtKB-EC"/>
</dbReference>
<dbReference type="GO" id="GO:0006508">
    <property type="term" value="P:proteolysis"/>
    <property type="evidence" value="ECO:0007669"/>
    <property type="project" value="UniProtKB-KW"/>
</dbReference>
<dbReference type="InterPro" id="IPR018114">
    <property type="entry name" value="TRYPSIN_HIS"/>
</dbReference>
<protein>
    <recommendedName>
        <fullName evidence="5">5'-nucleotidase</fullName>
        <ecNumber evidence="5">3.1.3.5</ecNumber>
    </recommendedName>
</protein>
<dbReference type="CDD" id="cd00190">
    <property type="entry name" value="Tryp_SPc"/>
    <property type="match status" value="1"/>
</dbReference>
<dbReference type="EMBL" id="MBDN02000350">
    <property type="protein sequence ID" value="RLN76062.1"/>
    <property type="molecule type" value="Genomic_DNA"/>
</dbReference>
<evidence type="ECO:0000313" key="17">
    <source>
        <dbReference type="Proteomes" id="UP000285624"/>
    </source>
</evidence>
<dbReference type="GO" id="GO:0000287">
    <property type="term" value="F:magnesium ion binding"/>
    <property type="evidence" value="ECO:0007669"/>
    <property type="project" value="InterPro"/>
</dbReference>
<comment type="similarity">
    <text evidence="3">Belongs to the peptidase S1 family.</text>
</comment>
<evidence type="ECO:0000256" key="6">
    <source>
        <dbReference type="ARBA" id="ARBA00022525"/>
    </source>
</evidence>
<keyword evidence="10" id="KW-1015">Disulfide bond</keyword>
<dbReference type="AlphaFoldDB" id="A0A3R7J419"/>
<dbReference type="InterPro" id="IPR033116">
    <property type="entry name" value="TRYPSIN_SER"/>
</dbReference>
<keyword evidence="12" id="KW-0720">Serine protease</keyword>
<dbReference type="InterPro" id="IPR050430">
    <property type="entry name" value="Peptidase_S1"/>
</dbReference>
<dbReference type="Pfam" id="PF00089">
    <property type="entry name" value="Trypsin"/>
    <property type="match status" value="1"/>
</dbReference>
<comment type="caution">
    <text evidence="16">The sequence shown here is derived from an EMBL/GenBank/DDBJ whole genome shotgun (WGS) entry which is preliminary data.</text>
</comment>
<keyword evidence="11" id="KW-0325">Glycoprotein</keyword>
<dbReference type="STRING" id="325452.A0A3R7J419"/>
<comment type="catalytic activity">
    <reaction evidence="1">
        <text>a ribonucleoside 5'-phosphate + H2O = a ribonucleoside + phosphate</text>
        <dbReference type="Rhea" id="RHEA:12484"/>
        <dbReference type="ChEBI" id="CHEBI:15377"/>
        <dbReference type="ChEBI" id="CHEBI:18254"/>
        <dbReference type="ChEBI" id="CHEBI:43474"/>
        <dbReference type="ChEBI" id="CHEBI:58043"/>
        <dbReference type="EC" id="3.1.3.5"/>
    </reaction>
</comment>
<evidence type="ECO:0000256" key="12">
    <source>
        <dbReference type="RuleBase" id="RU363034"/>
    </source>
</evidence>
<dbReference type="GO" id="GO:0004252">
    <property type="term" value="F:serine-type endopeptidase activity"/>
    <property type="evidence" value="ECO:0007669"/>
    <property type="project" value="InterPro"/>
</dbReference>
<evidence type="ECO:0000256" key="3">
    <source>
        <dbReference type="ARBA" id="ARBA00007664"/>
    </source>
</evidence>